<reference evidence="4" key="2">
    <citation type="submission" date="2015-06" db="UniProtKB">
        <authorList>
            <consortium name="EnsemblProtists"/>
        </authorList>
    </citation>
    <scope>IDENTIFICATION</scope>
    <source>
        <strain evidence="4">Pr102</strain>
    </source>
</reference>
<feature type="coiled-coil region" evidence="2">
    <location>
        <begin position="1101"/>
        <end position="1176"/>
    </location>
</feature>
<dbReference type="GO" id="GO:0048487">
    <property type="term" value="F:beta-tubulin binding"/>
    <property type="evidence" value="ECO:0000318"/>
    <property type="project" value="GO_Central"/>
</dbReference>
<evidence type="ECO:0000313" key="4">
    <source>
        <dbReference type="EnsemblProtists" id="Phyra93703"/>
    </source>
</evidence>
<feature type="compositionally biased region" description="Polar residues" evidence="3">
    <location>
        <begin position="568"/>
        <end position="578"/>
    </location>
</feature>
<evidence type="ECO:0000256" key="3">
    <source>
        <dbReference type="SAM" id="MobiDB-lite"/>
    </source>
</evidence>
<feature type="region of interest" description="Disordered" evidence="3">
    <location>
        <begin position="551"/>
        <end position="667"/>
    </location>
</feature>
<evidence type="ECO:0000256" key="1">
    <source>
        <dbReference type="PROSITE-ProRule" id="PRU00023"/>
    </source>
</evidence>
<keyword evidence="1" id="KW-0040">ANK repeat</keyword>
<feature type="region of interest" description="Disordered" evidence="3">
    <location>
        <begin position="1"/>
        <end position="28"/>
    </location>
</feature>
<keyword evidence="2" id="KW-0175">Coiled coil</keyword>
<evidence type="ECO:0000256" key="2">
    <source>
        <dbReference type="SAM" id="Coils"/>
    </source>
</evidence>
<reference evidence="5" key="1">
    <citation type="journal article" date="2006" name="Science">
        <title>Phytophthora genome sequences uncover evolutionary origins and mechanisms of pathogenesis.</title>
        <authorList>
            <person name="Tyler B.M."/>
            <person name="Tripathy S."/>
            <person name="Zhang X."/>
            <person name="Dehal P."/>
            <person name="Jiang R.H."/>
            <person name="Aerts A."/>
            <person name="Arredondo F.D."/>
            <person name="Baxter L."/>
            <person name="Bensasson D."/>
            <person name="Beynon J.L."/>
            <person name="Chapman J."/>
            <person name="Damasceno C.M."/>
            <person name="Dorrance A.E."/>
            <person name="Dou D."/>
            <person name="Dickerman A.W."/>
            <person name="Dubchak I.L."/>
            <person name="Garbelotto M."/>
            <person name="Gijzen M."/>
            <person name="Gordon S.G."/>
            <person name="Govers F."/>
            <person name="Grunwald N.J."/>
            <person name="Huang W."/>
            <person name="Ivors K.L."/>
            <person name="Jones R.W."/>
            <person name="Kamoun S."/>
            <person name="Krampis K."/>
            <person name="Lamour K.H."/>
            <person name="Lee M.K."/>
            <person name="McDonald W.H."/>
            <person name="Medina M."/>
            <person name="Meijer H.J."/>
            <person name="Nordberg E.K."/>
            <person name="Maclean D.J."/>
            <person name="Ospina-Giraldo M.D."/>
            <person name="Morris P.F."/>
            <person name="Phuntumart V."/>
            <person name="Putnam N.H."/>
            <person name="Rash S."/>
            <person name="Rose J.K."/>
            <person name="Sakihama Y."/>
            <person name="Salamov A.A."/>
            <person name="Savidor A."/>
            <person name="Scheuring C.F."/>
            <person name="Smith B.M."/>
            <person name="Sobral B.W."/>
            <person name="Terry A."/>
            <person name="Torto-Alalibo T.A."/>
            <person name="Win J."/>
            <person name="Xu Z."/>
            <person name="Zhang H."/>
            <person name="Grigoriev I.V."/>
            <person name="Rokhsar D.S."/>
            <person name="Boore J.L."/>
        </authorList>
    </citation>
    <scope>NUCLEOTIDE SEQUENCE [LARGE SCALE GENOMIC DNA]</scope>
    <source>
        <strain evidence="5">Pr102</strain>
    </source>
</reference>
<dbReference type="GO" id="GO:0030992">
    <property type="term" value="C:intraciliary transport particle B"/>
    <property type="evidence" value="ECO:0000318"/>
    <property type="project" value="GO_Central"/>
</dbReference>
<dbReference type="PROSITE" id="PS50088">
    <property type="entry name" value="ANK_REPEAT"/>
    <property type="match status" value="2"/>
</dbReference>
<feature type="coiled-coil region" evidence="2">
    <location>
        <begin position="871"/>
        <end position="958"/>
    </location>
</feature>
<dbReference type="PROSITE" id="PS50297">
    <property type="entry name" value="ANK_REP_REGION"/>
    <property type="match status" value="1"/>
</dbReference>
<dbReference type="PANTHER" id="PTHR31432">
    <property type="entry name" value="INTRAFLAGELLAR TRANSPORT PROTEIN 74 HOMOLOG"/>
    <property type="match status" value="1"/>
</dbReference>
<sequence>MVLKSRKGSALASSDVPPRRQVAPLPPARAGGAARLSVVAPKLNAMQLAELLRPFWSELLQNSVKNVKKFLSENRSKVDFNAARYTPCADGTGLHLCAQHGFIACARILLDVGVKIDLHNKVGSTALHVACKFNQEEMVAFLLDTGARMDIPDMRNNVAFDVAPYTLVDSCLLAPQREKLAAEEQEEARLLESHEAAVRHFEEVTLATAHASMLLIDWESRVWEGWQALQASNKLDREWSEQVQGARDVLDIRRAMYVEQQFLLQTEQDQIAQMWKNIFSDAQDRQQCAREELEQMLMLTEETEQHWLREQQELRDQCGLIEAAQEFPNDADVQLWVLSTMIAMIDEAEAGGVPVNPDQELVTTDINELLVRNEIASVIRDVLLRFPTPVQDEVVPLRTWLRTRETFDLFAGIALTIREHQPQQGDDPAVQNVVIVWLEMVEDIWLCAYNSDGQLAATAAFILEFLLRQLELEAQIAGSREGGLASSNVAALLKLVALVLSNAKNMRYLVDREYKGSQRGGDEAILELLAHILRVYLRFFVFERDHSNDKSAEVTANSKLKSKMQLARQWSRTTGEQQPTHDPKRDTLSGQRPGTGAGGGSNGAAPVGGLPSGRPGTGQSLNPITGARPGTGQRGMLLSASGGRPLTGRLGTGQQAPATPGQTAGFGVSLNTEVNVSDRPVTQQGMMGMRTGTGSAGPGRQVQDASFFKGKLHSKTAEIAAEVEKLQREIEQDAKDKAQCAQLERKYETMALEVRDLEGQLADYNLAMDKMRSATDPAEIRQVQEQLHQRNAKEAEDVDRVFLMNKEQEKSVRNMEDEMTEIHGKHQEKINQLAPQKLQRYKELLDEHHQTEVEIEARSQELELVMHAIHQKEAELSSDRYRDEYEALERQVRRLQKERDAAAEDAKTAQMDPNEARAVLLAKVKDDKSKMEALEGVLQSTTAEKQELTKALADLQSELDERASGSDPAHKYEALFAKDKEMTAFLEQFPAKREAETQDQRTSQGVIVQLLEHISAGMAKEDKLPGTNAANLEEMRRDLTFKERQLESSVTTKQRLTMELQKRQAELDKVNTLDAKIALELSSLLQKMDTMTADMGEFGKLDSLQEVHAQTKQHLLRLKKQYIGRRDAMRQQVTALSTQLENLVQESGSQETAKNLDALEQKLRHHEQNIFHLKEYIDSKSREVDYEHLKQDCFRNLQELNTLHVAQQQRQQQLNLGLAGGF</sequence>
<accession>H3HB40</accession>
<feature type="repeat" description="ANK" evidence="1">
    <location>
        <begin position="122"/>
        <end position="154"/>
    </location>
</feature>
<dbReference type="EnsemblProtists" id="Phyra93703">
    <property type="protein sequence ID" value="Phyra93703"/>
    <property type="gene ID" value="Phyra93703"/>
</dbReference>
<dbReference type="OMA" id="EMVEDIW"/>
<feature type="repeat" description="ANK" evidence="1">
    <location>
        <begin position="89"/>
        <end position="121"/>
    </location>
</feature>
<dbReference type="PANTHER" id="PTHR31432:SF0">
    <property type="entry name" value="INTRAFLAGELLAR TRANSPORT PROTEIN 74 HOMOLOG"/>
    <property type="match status" value="1"/>
</dbReference>
<feature type="coiled-coil region" evidence="2">
    <location>
        <begin position="716"/>
        <end position="774"/>
    </location>
</feature>
<dbReference type="EMBL" id="DS566001">
    <property type="status" value="NOT_ANNOTATED_CDS"/>
    <property type="molecule type" value="Genomic_DNA"/>
</dbReference>
<dbReference type="InParanoid" id="H3HB40"/>
<dbReference type="VEuPathDB" id="FungiDB:KRP23_4289"/>
<dbReference type="GO" id="GO:0035735">
    <property type="term" value="P:intraciliary transport involved in cilium assembly"/>
    <property type="evidence" value="ECO:0000318"/>
    <property type="project" value="GO_Central"/>
</dbReference>
<dbReference type="STRING" id="164328.H3HB40"/>
<dbReference type="InterPro" id="IPR036770">
    <property type="entry name" value="Ankyrin_rpt-contain_sf"/>
</dbReference>
<evidence type="ECO:0000313" key="5">
    <source>
        <dbReference type="Proteomes" id="UP000005238"/>
    </source>
</evidence>
<dbReference type="InterPro" id="IPR029602">
    <property type="entry name" value="IFT74"/>
</dbReference>
<dbReference type="GO" id="GO:0005929">
    <property type="term" value="C:cilium"/>
    <property type="evidence" value="ECO:0000318"/>
    <property type="project" value="GO_Central"/>
</dbReference>
<feature type="compositionally biased region" description="Gly residues" evidence="3">
    <location>
        <begin position="593"/>
        <end position="602"/>
    </location>
</feature>
<organism evidence="4 5">
    <name type="scientific">Phytophthora ramorum</name>
    <name type="common">Sudden oak death agent</name>
    <dbReference type="NCBI Taxonomy" id="164328"/>
    <lineage>
        <taxon>Eukaryota</taxon>
        <taxon>Sar</taxon>
        <taxon>Stramenopiles</taxon>
        <taxon>Oomycota</taxon>
        <taxon>Peronosporomycetes</taxon>
        <taxon>Peronosporales</taxon>
        <taxon>Peronosporaceae</taxon>
        <taxon>Phytophthora</taxon>
    </lineage>
</organism>
<dbReference type="Pfam" id="PF12796">
    <property type="entry name" value="Ank_2"/>
    <property type="match status" value="1"/>
</dbReference>
<dbReference type="SUPFAM" id="SSF48403">
    <property type="entry name" value="Ankyrin repeat"/>
    <property type="match status" value="1"/>
</dbReference>
<dbReference type="InterPro" id="IPR002110">
    <property type="entry name" value="Ankyrin_rpt"/>
</dbReference>
<dbReference type="Proteomes" id="UP000005238">
    <property type="component" value="Unassembled WGS sequence"/>
</dbReference>
<dbReference type="Gene3D" id="1.25.40.20">
    <property type="entry name" value="Ankyrin repeat-containing domain"/>
    <property type="match status" value="1"/>
</dbReference>
<name>H3HB40_PHYRM</name>
<dbReference type="HOGENOM" id="CLU_291110_0_0_1"/>
<dbReference type="VEuPathDB" id="FungiDB:KRP22_2470"/>
<keyword evidence="5" id="KW-1185">Reference proteome</keyword>
<dbReference type="eggNOG" id="KOG4177">
    <property type="taxonomic scope" value="Eukaryota"/>
</dbReference>
<proteinExistence type="predicted"/>
<dbReference type="AlphaFoldDB" id="H3HB40"/>
<dbReference type="SMART" id="SM00248">
    <property type="entry name" value="ANK"/>
    <property type="match status" value="2"/>
</dbReference>
<feature type="compositionally biased region" description="Low complexity" evidence="3">
    <location>
        <begin position="642"/>
        <end position="653"/>
    </location>
</feature>
<protein>
    <submittedName>
        <fullName evidence="4">Uncharacterized protein</fullName>
    </submittedName>
</protein>